<accession>A0A7W7VLC0</accession>
<dbReference type="AlphaFoldDB" id="A0A7W7VLC0"/>
<name>A0A7W7VLC0_9ACTN</name>
<dbReference type="InterPro" id="IPR027417">
    <property type="entry name" value="P-loop_NTPase"/>
</dbReference>
<dbReference type="PANTHER" id="PTHR19959">
    <property type="entry name" value="KINESIN LIGHT CHAIN"/>
    <property type="match status" value="1"/>
</dbReference>
<dbReference type="EMBL" id="JACHJP010000001">
    <property type="protein sequence ID" value="MBB4914443.1"/>
    <property type="molecule type" value="Genomic_DNA"/>
</dbReference>
<dbReference type="Gene3D" id="1.25.40.10">
    <property type="entry name" value="Tetratricopeptide repeat domain"/>
    <property type="match status" value="4"/>
</dbReference>
<dbReference type="RefSeq" id="WP_184713100.1">
    <property type="nucleotide sequence ID" value="NZ_JACHJP010000001.1"/>
</dbReference>
<evidence type="ECO:0000256" key="1">
    <source>
        <dbReference type="SAM" id="Phobius"/>
    </source>
</evidence>
<feature type="transmembrane region" description="Helical" evidence="1">
    <location>
        <begin position="12"/>
        <end position="30"/>
    </location>
</feature>
<evidence type="ECO:0000259" key="2">
    <source>
        <dbReference type="Pfam" id="PF12862"/>
    </source>
</evidence>
<feature type="domain" description="Anaphase-promoting complex subunit 5" evidence="2">
    <location>
        <begin position="733"/>
        <end position="763"/>
    </location>
</feature>
<dbReference type="InterPro" id="IPR026000">
    <property type="entry name" value="Apc5_dom"/>
</dbReference>
<comment type="caution">
    <text evidence="3">The sequence shown here is derived from an EMBL/GenBank/DDBJ whole genome shotgun (WGS) entry which is preliminary data.</text>
</comment>
<dbReference type="InterPro" id="IPR019734">
    <property type="entry name" value="TPR_rpt"/>
</dbReference>
<feature type="transmembrane region" description="Helical" evidence="1">
    <location>
        <begin position="36"/>
        <end position="57"/>
    </location>
</feature>
<evidence type="ECO:0000313" key="4">
    <source>
        <dbReference type="Proteomes" id="UP000552644"/>
    </source>
</evidence>
<gene>
    <name evidence="3" type="ORF">FHS44_001515</name>
</gene>
<keyword evidence="1" id="KW-0812">Transmembrane</keyword>
<feature type="domain" description="Anaphase-promoting complex subunit 5" evidence="2">
    <location>
        <begin position="650"/>
        <end position="669"/>
    </location>
</feature>
<dbReference type="SMART" id="SM00028">
    <property type="entry name" value="TPR"/>
    <property type="match status" value="8"/>
</dbReference>
<dbReference type="SUPFAM" id="SSF48452">
    <property type="entry name" value="TPR-like"/>
    <property type="match status" value="2"/>
</dbReference>
<feature type="domain" description="Anaphase-promoting complex subunit 5" evidence="2">
    <location>
        <begin position="881"/>
        <end position="901"/>
    </location>
</feature>
<dbReference type="Pfam" id="PF12862">
    <property type="entry name" value="ANAPC5"/>
    <property type="match status" value="6"/>
</dbReference>
<feature type="domain" description="Anaphase-promoting complex subunit 5" evidence="2">
    <location>
        <begin position="824"/>
        <end position="853"/>
    </location>
</feature>
<dbReference type="SUPFAM" id="SSF52540">
    <property type="entry name" value="P-loop containing nucleoside triphosphate hydrolases"/>
    <property type="match status" value="1"/>
</dbReference>
<keyword evidence="4" id="KW-1185">Reference proteome</keyword>
<dbReference type="Pfam" id="PF13374">
    <property type="entry name" value="TPR_10"/>
    <property type="match status" value="2"/>
</dbReference>
<evidence type="ECO:0000313" key="3">
    <source>
        <dbReference type="EMBL" id="MBB4914443.1"/>
    </source>
</evidence>
<keyword evidence="1" id="KW-1133">Transmembrane helix</keyword>
<feature type="domain" description="Anaphase-promoting complex subunit 5" evidence="2">
    <location>
        <begin position="685"/>
        <end position="715"/>
    </location>
</feature>
<dbReference type="Gene3D" id="3.40.50.300">
    <property type="entry name" value="P-loop containing nucleotide triphosphate hydrolases"/>
    <property type="match status" value="1"/>
</dbReference>
<organism evidence="3 4">
    <name type="scientific">Streptosporangium saharense</name>
    <dbReference type="NCBI Taxonomy" id="1706840"/>
    <lineage>
        <taxon>Bacteria</taxon>
        <taxon>Bacillati</taxon>
        <taxon>Actinomycetota</taxon>
        <taxon>Actinomycetes</taxon>
        <taxon>Streptosporangiales</taxon>
        <taxon>Streptosporangiaceae</taxon>
        <taxon>Streptosporangium</taxon>
    </lineage>
</organism>
<dbReference type="InterPro" id="IPR011990">
    <property type="entry name" value="TPR-like_helical_dom_sf"/>
</dbReference>
<dbReference type="PANTHER" id="PTHR19959:SF119">
    <property type="entry name" value="FUNGAL LIPASE-LIKE DOMAIN-CONTAINING PROTEIN"/>
    <property type="match status" value="1"/>
</dbReference>
<proteinExistence type="predicted"/>
<feature type="domain" description="Anaphase-promoting complex subunit 5" evidence="2">
    <location>
        <begin position="558"/>
        <end position="579"/>
    </location>
</feature>
<reference evidence="3 4" key="1">
    <citation type="submission" date="2020-08" db="EMBL/GenBank/DDBJ databases">
        <title>Genomic Encyclopedia of Type Strains, Phase III (KMG-III): the genomes of soil and plant-associated and newly described type strains.</title>
        <authorList>
            <person name="Whitman W."/>
        </authorList>
    </citation>
    <scope>NUCLEOTIDE SEQUENCE [LARGE SCALE GENOMIC DNA]</scope>
    <source>
        <strain evidence="3 4">CECT 8840</strain>
    </source>
</reference>
<protein>
    <submittedName>
        <fullName evidence="3">Tetratricopeptide (TPR) repeat protein</fullName>
    </submittedName>
</protein>
<dbReference type="Proteomes" id="UP000552644">
    <property type="component" value="Unassembled WGS sequence"/>
</dbReference>
<keyword evidence="1" id="KW-0472">Membrane</keyword>
<sequence>MGDGRRGRPFWFLLLLVVAGAVTTVVQLVPSTWPPMVRLVLAVLGAIAAGAAGSYVSEWLTARRALKAAEHAAIAEEEAQRAALVATREVAAAGESVAGLLRPERGTVAFAGRVKELKSLTGWCRDETACPVWLLTGQGGVGKTRLALHLAESLPFLEWDWQQVRPGQEVSAIRAAIQVNQRVLLLVDYAEARSDLAAMLAEMVGVEAAGDAGGLRVLLVARQAGEWWTELGAESDAVRDLVTRVSVLDLAPALDADRGDLQVIEEALPAFAAARSRPVPRVSFAVDADERLPVLMLHAAALVAVLDEEQGSAGGRAAADLGVLDRLLGHERRLWDKTARRAEVGVDLAVLRQVVAVVALLLDPQDHDEEAVRAVVRRVPDLARADDVRVGAVVRWLRRVYPGGGERVEALRPDLLAERHATDELVGSSLLRRACLTDLTDRQAVQTLTVLARACAHHDRAPKLIEQALRQDLTGLAGAAIVVAVQTGTRLGDLFARVLEDASVDVTDLQRIADMIPYPTVALAVADVAVTRRVRNLLSANADPAQIAEWSGRLSAALAQLGRREEALEAVTEAVTVYRSLAKVRPDAFLPDLAASLNNRASCLADLGRREEALTAIEEAIQIRRPLAKTHPDAFLPDLAASLNNQSNHLADLGRREEALTAIEEATNLYHSLAEIHPDAFLPNLATSLNNQASCLAGLGRREEALTAAEEATNLYHSLAEIHPDAFLPDLAMSLSNQSTHLANLGKREEALTAIEEAIQIRRPLAKTHPDAFLPDLAASLNNQSNHLANLGRREEALTAIEEAIQILRTLAKTHPNTFLPNLAASLNNRASCLADLGRREEALTAAEEATNLYYTLAEIHPDAFLPNLAGSLSNQSNRLASLERWEEALTAIEEAVQILRTLAKTHPNTFLPDLTKKLTFMGLILLQNGNAVGAIPLIESLAISTEREPEEPIPFISDLLCEIYRLNPEVVINTWREITEIDLPDWLTNA</sequence>